<name>A0A9P4M2A2_9PEZI</name>
<keyword evidence="2" id="KW-1185">Reference proteome</keyword>
<dbReference type="EMBL" id="ML978135">
    <property type="protein sequence ID" value="KAF2094315.1"/>
    <property type="molecule type" value="Genomic_DNA"/>
</dbReference>
<dbReference type="OrthoDB" id="15433at2759"/>
<comment type="caution">
    <text evidence="1">The sequence shown here is derived from an EMBL/GenBank/DDBJ whole genome shotgun (WGS) entry which is preliminary data.</text>
</comment>
<dbReference type="Gene3D" id="3.90.470.20">
    <property type="entry name" value="4'-phosphopantetheinyl transferase domain"/>
    <property type="match status" value="1"/>
</dbReference>
<protein>
    <recommendedName>
        <fullName evidence="3">4'-phosphopantetheinyl transferase domain-containing protein</fullName>
    </recommendedName>
</protein>
<dbReference type="GO" id="GO:0000287">
    <property type="term" value="F:magnesium ion binding"/>
    <property type="evidence" value="ECO:0007669"/>
    <property type="project" value="InterPro"/>
</dbReference>
<evidence type="ECO:0008006" key="3">
    <source>
        <dbReference type="Google" id="ProtNLM"/>
    </source>
</evidence>
<evidence type="ECO:0000313" key="2">
    <source>
        <dbReference type="Proteomes" id="UP000799772"/>
    </source>
</evidence>
<accession>A0A9P4M2A2</accession>
<proteinExistence type="predicted"/>
<dbReference type="GO" id="GO:0008897">
    <property type="term" value="F:holo-[acyl-carrier-protein] synthase activity"/>
    <property type="evidence" value="ECO:0007669"/>
    <property type="project" value="InterPro"/>
</dbReference>
<reference evidence="1" key="1">
    <citation type="journal article" date="2020" name="Stud. Mycol.">
        <title>101 Dothideomycetes genomes: a test case for predicting lifestyles and emergence of pathogens.</title>
        <authorList>
            <person name="Haridas S."/>
            <person name="Albert R."/>
            <person name="Binder M."/>
            <person name="Bloem J."/>
            <person name="Labutti K."/>
            <person name="Salamov A."/>
            <person name="Andreopoulos B."/>
            <person name="Baker S."/>
            <person name="Barry K."/>
            <person name="Bills G."/>
            <person name="Bluhm B."/>
            <person name="Cannon C."/>
            <person name="Castanera R."/>
            <person name="Culley D."/>
            <person name="Daum C."/>
            <person name="Ezra D."/>
            <person name="Gonzalez J."/>
            <person name="Henrissat B."/>
            <person name="Kuo A."/>
            <person name="Liang C."/>
            <person name="Lipzen A."/>
            <person name="Lutzoni F."/>
            <person name="Magnuson J."/>
            <person name="Mondo S."/>
            <person name="Nolan M."/>
            <person name="Ohm R."/>
            <person name="Pangilinan J."/>
            <person name="Park H.-J."/>
            <person name="Ramirez L."/>
            <person name="Alfaro M."/>
            <person name="Sun H."/>
            <person name="Tritt A."/>
            <person name="Yoshinaga Y."/>
            <person name="Zwiers L.-H."/>
            <person name="Turgeon B."/>
            <person name="Goodwin S."/>
            <person name="Spatafora J."/>
            <person name="Crous P."/>
            <person name="Grigoriev I."/>
        </authorList>
    </citation>
    <scope>NUCLEOTIDE SEQUENCE</scope>
    <source>
        <strain evidence="1">CBS 133067</strain>
    </source>
</reference>
<evidence type="ECO:0000313" key="1">
    <source>
        <dbReference type="EMBL" id="KAF2094315.1"/>
    </source>
</evidence>
<dbReference type="Proteomes" id="UP000799772">
    <property type="component" value="Unassembled WGS sequence"/>
</dbReference>
<sequence length="193" mass="22157">MSRQPKARTTKLVYRNIRFLVNRFLTVEEQRGFWSRYHIIDLVPNERDEGKGEDRLVPDPTHFLAGRWASKEAIIKAASPRKLTFADIMIFPIFPRNWQGPEGIILDKPAKMMQDVHREQKTHSEFSATEGEAWNEARHQVDYNHYPSANPVFSKPVSNDQLYHGVEGQAVSLTISHDGDYAVATCILPVQVE</sequence>
<gene>
    <name evidence="1" type="ORF">NA57DRAFT_60945</name>
</gene>
<dbReference type="InterPro" id="IPR037143">
    <property type="entry name" value="4-PPantetheinyl_Trfase_dom_sf"/>
</dbReference>
<dbReference type="AlphaFoldDB" id="A0A9P4M2A2"/>
<dbReference type="SUPFAM" id="SSF56214">
    <property type="entry name" value="4'-phosphopantetheinyl transferase"/>
    <property type="match status" value="1"/>
</dbReference>
<organism evidence="1 2">
    <name type="scientific">Rhizodiscina lignyota</name>
    <dbReference type="NCBI Taxonomy" id="1504668"/>
    <lineage>
        <taxon>Eukaryota</taxon>
        <taxon>Fungi</taxon>
        <taxon>Dikarya</taxon>
        <taxon>Ascomycota</taxon>
        <taxon>Pezizomycotina</taxon>
        <taxon>Dothideomycetes</taxon>
        <taxon>Pleosporomycetidae</taxon>
        <taxon>Aulographales</taxon>
        <taxon>Rhizodiscinaceae</taxon>
        <taxon>Rhizodiscina</taxon>
    </lineage>
</organism>